<sequence>MPMKPLLLATALATLATPLAAPAQAPLTTVAERSGFAQTGRYDETIALCAAFAREYPDAVRCIDFGSTPEGRPMKALVASRSGALTPGDAHARGLPVVLMQGGIHAGEIDGKDAGFLALRQTLDGDAAGDALERLVWVFVPVFNVDGHERFGAWNRPNQRGPAQMGWRTTAQNYNLNRDYAKADSPEMRAMLRLVEDWDPIATIDLHATNGAQFEHDISIQVEPLHGGDETLREAGLSLRERTIADLAAQGSLPLPFYPSFTDFQDPASGFEDGVSPPRFSTGYFPLRNRLAMLVETHSWKPYPVRVRITRNTIVSVLGQIARDGRDWMALARAADARDLAGTPVPLDYRATDRTRTIDFRGYAYTRTPSEISGAPMTRYDDSTPQVWKVPLRDEIVPRTVVDAPRGGYLVPAAFAARVGESLRAHGIVHSVLAAPWRANGTEAFRATATTLAAGSVEGHQRLSVEGGWSREEREVPAGSLFVPIAQPKARLVMALLEPQAPDSLLQWGVFNNAFERKEYMEAYVAEAVAREMLAADPALRADFERRLREDAGFAASPAARLEFFHRRHPSWDERLDLYPVLRTAHRPD</sequence>
<protein>
    <submittedName>
        <fullName evidence="6">M14 family metallopeptidase</fullName>
    </submittedName>
</protein>
<evidence type="ECO:0000259" key="5">
    <source>
        <dbReference type="PROSITE" id="PS52035"/>
    </source>
</evidence>
<dbReference type="Pfam" id="PF00246">
    <property type="entry name" value="Peptidase_M14"/>
    <property type="match status" value="1"/>
</dbReference>
<proteinExistence type="inferred from homology"/>
<dbReference type="SUPFAM" id="SSF53187">
    <property type="entry name" value="Zn-dependent exopeptidases"/>
    <property type="match status" value="1"/>
</dbReference>
<dbReference type="SMART" id="SM00631">
    <property type="entry name" value="Zn_pept"/>
    <property type="match status" value="1"/>
</dbReference>
<feature type="chain" id="PRO_5046351297" evidence="4">
    <location>
        <begin position="26"/>
        <end position="589"/>
    </location>
</feature>
<evidence type="ECO:0000256" key="2">
    <source>
        <dbReference type="ARBA" id="ARBA00005988"/>
    </source>
</evidence>
<dbReference type="Gene3D" id="3.40.630.10">
    <property type="entry name" value="Zn peptidases"/>
    <property type="match status" value="1"/>
</dbReference>
<accession>A0ABT6JGB8</accession>
<name>A0ABT6JGB8_9GAMM</name>
<dbReference type="EMBL" id="JARXRN010000016">
    <property type="protein sequence ID" value="MDH5829515.1"/>
    <property type="molecule type" value="Genomic_DNA"/>
</dbReference>
<dbReference type="PANTHER" id="PTHR11705">
    <property type="entry name" value="PROTEASE FAMILY M14 CARBOXYPEPTIDASE A,B"/>
    <property type="match status" value="1"/>
</dbReference>
<dbReference type="InterPro" id="IPR000834">
    <property type="entry name" value="Peptidase_M14"/>
</dbReference>
<evidence type="ECO:0000256" key="4">
    <source>
        <dbReference type="SAM" id="SignalP"/>
    </source>
</evidence>
<dbReference type="PANTHER" id="PTHR11705:SF145">
    <property type="entry name" value="PEPTIDASE M14 CARBOXYPEPTIDASE A DOMAIN-CONTAINING PROTEIN"/>
    <property type="match status" value="1"/>
</dbReference>
<comment type="caution">
    <text evidence="6">The sequence shown here is derived from an EMBL/GenBank/DDBJ whole genome shotgun (WGS) entry which is preliminary data.</text>
</comment>
<feature type="domain" description="Peptidase M14" evidence="5">
    <location>
        <begin position="38"/>
        <end position="321"/>
    </location>
</feature>
<evidence type="ECO:0000256" key="3">
    <source>
        <dbReference type="PROSITE-ProRule" id="PRU01379"/>
    </source>
</evidence>
<dbReference type="PROSITE" id="PS52035">
    <property type="entry name" value="PEPTIDASE_M14"/>
    <property type="match status" value="1"/>
</dbReference>
<gene>
    <name evidence="6" type="ORF">QFW80_03150</name>
</gene>
<comment type="cofactor">
    <cofactor evidence="1">
        <name>Zn(2+)</name>
        <dbReference type="ChEBI" id="CHEBI:29105"/>
    </cofactor>
</comment>
<dbReference type="CDD" id="cd06241">
    <property type="entry name" value="M14-like"/>
    <property type="match status" value="1"/>
</dbReference>
<evidence type="ECO:0000256" key="1">
    <source>
        <dbReference type="ARBA" id="ARBA00001947"/>
    </source>
</evidence>
<dbReference type="Proteomes" id="UP001156831">
    <property type="component" value="Unassembled WGS sequence"/>
</dbReference>
<keyword evidence="4" id="KW-0732">Signal</keyword>
<keyword evidence="7" id="KW-1185">Reference proteome</keyword>
<evidence type="ECO:0000313" key="7">
    <source>
        <dbReference type="Proteomes" id="UP001156831"/>
    </source>
</evidence>
<organism evidence="6 7">
    <name type="scientific">Luteimonas rhizosphaericola</name>
    <dbReference type="NCBI Taxonomy" id="3042024"/>
    <lineage>
        <taxon>Bacteria</taxon>
        <taxon>Pseudomonadati</taxon>
        <taxon>Pseudomonadota</taxon>
        <taxon>Gammaproteobacteria</taxon>
        <taxon>Lysobacterales</taxon>
        <taxon>Lysobacteraceae</taxon>
        <taxon>Luteimonas</taxon>
    </lineage>
</organism>
<evidence type="ECO:0000313" key="6">
    <source>
        <dbReference type="EMBL" id="MDH5829515.1"/>
    </source>
</evidence>
<comment type="similarity">
    <text evidence="2 3">Belongs to the peptidase M14 family.</text>
</comment>
<reference evidence="6 7" key="1">
    <citation type="submission" date="2023-04" db="EMBL/GenBank/DDBJ databases">
        <title>Luteimonas sp. M1R5S18.</title>
        <authorList>
            <person name="Sun J.-Q."/>
        </authorList>
    </citation>
    <scope>NUCLEOTIDE SEQUENCE [LARGE SCALE GENOMIC DNA]</scope>
    <source>
        <strain evidence="6 7">M1R5S18</strain>
    </source>
</reference>
<feature type="signal peptide" evidence="4">
    <location>
        <begin position="1"/>
        <end position="25"/>
    </location>
</feature>
<feature type="active site" description="Proton donor/acceptor" evidence="3">
    <location>
        <position position="296"/>
    </location>
</feature>